<feature type="transmembrane region" description="Helical" evidence="5">
    <location>
        <begin position="135"/>
        <end position="156"/>
    </location>
</feature>
<evidence type="ECO:0000256" key="2">
    <source>
        <dbReference type="ARBA" id="ARBA00022692"/>
    </source>
</evidence>
<evidence type="ECO:0000256" key="3">
    <source>
        <dbReference type="ARBA" id="ARBA00022989"/>
    </source>
</evidence>
<keyword evidence="3 5" id="KW-1133">Transmembrane helix</keyword>
<feature type="transmembrane region" description="Helical" evidence="5">
    <location>
        <begin position="34"/>
        <end position="55"/>
    </location>
</feature>
<proteinExistence type="inferred from homology"/>
<accession>V5KWK8</accession>
<evidence type="ECO:0000313" key="8">
    <source>
        <dbReference type="EMBL" id="AHA41673.1"/>
    </source>
</evidence>
<keyword evidence="5" id="KW-0813">Transport</keyword>
<comment type="catalytic activity">
    <reaction evidence="5">
        <text>a ubiquinone + NADH + 5 H(+)(in) = a ubiquinol + NAD(+) + 4 H(+)(out)</text>
        <dbReference type="Rhea" id="RHEA:29091"/>
        <dbReference type="Rhea" id="RHEA-COMP:9565"/>
        <dbReference type="Rhea" id="RHEA-COMP:9566"/>
        <dbReference type="ChEBI" id="CHEBI:15378"/>
        <dbReference type="ChEBI" id="CHEBI:16389"/>
        <dbReference type="ChEBI" id="CHEBI:17976"/>
        <dbReference type="ChEBI" id="CHEBI:57540"/>
        <dbReference type="ChEBI" id="CHEBI:57945"/>
        <dbReference type="EC" id="7.1.1.2"/>
    </reaction>
</comment>
<dbReference type="PRINTS" id="PR01434">
    <property type="entry name" value="NADHDHGNASE5"/>
</dbReference>
<feature type="domain" description="NADH-Ubiquinone oxidoreductase (complex I) chain 5 N-terminal" evidence="7">
    <location>
        <begin position="68"/>
        <end position="114"/>
    </location>
</feature>
<dbReference type="PANTHER" id="PTHR42829">
    <property type="entry name" value="NADH-UBIQUINONE OXIDOREDUCTASE CHAIN 5"/>
    <property type="match status" value="1"/>
</dbReference>
<reference evidence="8" key="2">
    <citation type="journal article" date="2014" name="PLoS ONE">
        <title>Description of Colponema vietnamica sp.n. and Acavomonas peruviana n. gen. n. sp., two new alveolate phyla (Colponemidia nom. nov. and Acavomonidia nom. nov.) and their contributions to reconstructing the ancestral state of alveolates and eukaryotes.</title>
        <authorList>
            <person name="Tikhonenkov D.V."/>
            <person name="Janouskovec J."/>
            <person name="Mylnikov A.P."/>
            <person name="Mikhailov K.V."/>
            <person name="Simdyanov T.G."/>
            <person name="Aleoshin V.V."/>
            <person name="Keeling P.J."/>
        </authorList>
    </citation>
    <scope>NUCLEOTIDE SEQUENCE</scope>
    <source>
        <strain evidence="8">Colp-5</strain>
    </source>
</reference>
<gene>
    <name evidence="8" type="primary">nad5a</name>
</gene>
<feature type="transmembrane region" description="Helical" evidence="5">
    <location>
        <begin position="75"/>
        <end position="99"/>
    </location>
</feature>
<dbReference type="EMBL" id="KF651061">
    <property type="protein sequence ID" value="AHA41646.1"/>
    <property type="molecule type" value="Genomic_DNA"/>
</dbReference>
<comment type="function">
    <text evidence="5">Core subunit of the mitochondrial membrane respiratory chain NADH dehydrogenase (Complex I) which catalyzes electron transfer from NADH through the respiratory chain, using ubiquinone as an electron acceptor. Essential for the catalytic activity and assembly of complex I.</text>
</comment>
<keyword evidence="5 8" id="KW-0496">Mitochondrion</keyword>
<dbReference type="GO" id="GO:0016020">
    <property type="term" value="C:membrane"/>
    <property type="evidence" value="ECO:0007669"/>
    <property type="project" value="UniProtKB-SubCell"/>
</dbReference>
<dbReference type="GO" id="GO:0008137">
    <property type="term" value="F:NADH dehydrogenase (ubiquinone) activity"/>
    <property type="evidence" value="ECO:0007669"/>
    <property type="project" value="UniProtKB-EC"/>
</dbReference>
<evidence type="ECO:0000256" key="4">
    <source>
        <dbReference type="ARBA" id="ARBA00023136"/>
    </source>
</evidence>
<dbReference type="EMBL" id="KF651061">
    <property type="protein sequence ID" value="AHA41673.1"/>
    <property type="molecule type" value="Genomic_DNA"/>
</dbReference>
<dbReference type="Pfam" id="PF00361">
    <property type="entry name" value="Proton_antipo_M"/>
    <property type="match status" value="1"/>
</dbReference>
<dbReference type="GO" id="GO:0015990">
    <property type="term" value="P:electron transport coupled proton transport"/>
    <property type="evidence" value="ECO:0007669"/>
    <property type="project" value="TreeGrafter"/>
</dbReference>
<evidence type="ECO:0000259" key="6">
    <source>
        <dbReference type="Pfam" id="PF00361"/>
    </source>
</evidence>
<protein>
    <recommendedName>
        <fullName evidence="5">NADH-ubiquinone oxidoreductase chain 5</fullName>
        <ecNumber evidence="5">7.1.1.2</ecNumber>
    </recommendedName>
</protein>
<keyword evidence="5" id="KW-0520">NAD</keyword>
<dbReference type="PANTHER" id="PTHR42829:SF2">
    <property type="entry name" value="NADH-UBIQUINONE OXIDOREDUCTASE CHAIN 5"/>
    <property type="match status" value="1"/>
</dbReference>
<comment type="similarity">
    <text evidence="5">Belongs to the complex I subunit 5 family.</text>
</comment>
<comment type="subcellular location">
    <subcellularLocation>
        <location evidence="1">Membrane</location>
        <topology evidence="1">Multi-pass membrane protein</topology>
    </subcellularLocation>
</comment>
<sequence length="197" mass="23141">MLLTCIFSIFITFIVLFFFGFAIGFKGSSFIARIVFLFSFLYIISLVFSSFYSLNSIEYIQLFSFFDFFDLKVEWGFEITEFSIMMSFVVITIGTAVCFFSDDYMKEDPKFSKFIAYVSLFIFFMEFVVLSSNYILFFIGWEGVGVCSMLLINFWNTRSEAVKSSIKAFFINRIGDYGLFLCWLLMFVFFGHHYIVI</sequence>
<keyword evidence="5" id="KW-0830">Ubiquinone</keyword>
<name>V5KWK8_9ALVE</name>
<dbReference type="InterPro" id="IPR001750">
    <property type="entry name" value="ND/Mrp_TM"/>
</dbReference>
<feature type="transmembrane region" description="Helical" evidence="5">
    <location>
        <begin position="6"/>
        <end position="25"/>
    </location>
</feature>
<dbReference type="AlphaFoldDB" id="V5KWK8"/>
<geneLocation type="mitochondrion" evidence="8"/>
<evidence type="ECO:0000256" key="5">
    <source>
        <dbReference type="RuleBase" id="RU003404"/>
    </source>
</evidence>
<dbReference type="GO" id="GO:0003954">
    <property type="term" value="F:NADH dehydrogenase activity"/>
    <property type="evidence" value="ECO:0007669"/>
    <property type="project" value="TreeGrafter"/>
</dbReference>
<feature type="transmembrane region" description="Helical" evidence="5">
    <location>
        <begin position="111"/>
        <end position="129"/>
    </location>
</feature>
<dbReference type="EC" id="7.1.1.2" evidence="5"/>
<keyword evidence="4 5" id="KW-0472">Membrane</keyword>
<dbReference type="GO" id="GO:0042773">
    <property type="term" value="P:ATP synthesis coupled electron transport"/>
    <property type="evidence" value="ECO:0007669"/>
    <property type="project" value="InterPro"/>
</dbReference>
<feature type="domain" description="NADH:quinone oxidoreductase/Mrp antiporter transmembrane" evidence="6">
    <location>
        <begin position="131"/>
        <end position="193"/>
    </location>
</feature>
<dbReference type="InterPro" id="IPR001516">
    <property type="entry name" value="Proton_antipo_N"/>
</dbReference>
<organism evidence="8">
    <name type="scientific">Acavomonas peruviana</name>
    <dbReference type="NCBI Taxonomy" id="1542312"/>
    <lineage>
        <taxon>Eukaryota</taxon>
        <taxon>Sar</taxon>
        <taxon>Alveolata</taxon>
        <taxon>Colponemida</taxon>
        <taxon>Acavomonidia</taxon>
        <taxon>Acavomonas</taxon>
    </lineage>
</organism>
<dbReference type="InterPro" id="IPR003945">
    <property type="entry name" value="NU5C-like"/>
</dbReference>
<dbReference type="Pfam" id="PF00662">
    <property type="entry name" value="Proton_antipo_N"/>
    <property type="match status" value="1"/>
</dbReference>
<evidence type="ECO:0000259" key="7">
    <source>
        <dbReference type="Pfam" id="PF00662"/>
    </source>
</evidence>
<keyword evidence="2 5" id="KW-0812">Transmembrane</keyword>
<reference evidence="8" key="1">
    <citation type="journal article" date="2013" name="Curr. Biol.">
        <title>Colponemids represent multiple ancient alveolate lineages.</title>
        <authorList>
            <person name="Janouskovec J."/>
            <person name="Tikhonenkov D.V."/>
            <person name="Mikhailov K.V."/>
            <person name="Simdyanov T.G."/>
            <person name="Aleoshin V.V."/>
            <person name="Mylnikov A.P."/>
            <person name="Keeling P.J."/>
        </authorList>
    </citation>
    <scope>NUCLEOTIDE SEQUENCE</scope>
    <source>
        <strain evidence="8">Colp-5</strain>
    </source>
</reference>
<evidence type="ECO:0000256" key="1">
    <source>
        <dbReference type="ARBA" id="ARBA00004141"/>
    </source>
</evidence>
<feature type="transmembrane region" description="Helical" evidence="5">
    <location>
        <begin position="177"/>
        <end position="195"/>
    </location>
</feature>
<comment type="caution">
    <text evidence="5">Lacks conserved residue(s) required for the propagation of feature annotation.</text>
</comment>